<evidence type="ECO:0000313" key="1">
    <source>
        <dbReference type="Proteomes" id="UP000887579"/>
    </source>
</evidence>
<reference evidence="2" key="1">
    <citation type="submission" date="2022-11" db="UniProtKB">
        <authorList>
            <consortium name="WormBaseParasite"/>
        </authorList>
    </citation>
    <scope>IDENTIFICATION</scope>
</reference>
<sequence>MEFLSNISSDKLKEICTEKLGVETVDVLSHHRNHARPEAFLVWTLGLTFVTVISLSAAVGILFMKYMSKKLFDRFITFFVAVGVGTLSGSSVFHLLPQAFHLVQEFDANADHSYLWKSFFAVAGIYLFFIADKLIKVILEARKRCKDYELKRFSGNNSESGVNNRSRQSSDALMAYVKDENAKDSLVNNTDRNEAKESLHQTHSICAHDHDMVYNNGDSVIATVAWMIIFGDGLHNFIDGVSIGASFSESILSGLSVSVAVMCEEFPHELGDVAILVSAGMTLRQALVYNVLSALTCYLGFFIGALFGNLNDEFASYIFAFAGGMFLYISIGCMMPEMKVAMENALEISVKKAIKVLICQICGIFLGLTIM</sequence>
<dbReference type="Proteomes" id="UP000887579">
    <property type="component" value="Unplaced"/>
</dbReference>
<protein>
    <submittedName>
        <fullName evidence="2">Zinc transporter ZIP14</fullName>
    </submittedName>
</protein>
<dbReference type="WBParaSite" id="ES5_v2.g24847.t1">
    <property type="protein sequence ID" value="ES5_v2.g24847.t1"/>
    <property type="gene ID" value="ES5_v2.g24847"/>
</dbReference>
<name>A0AC34G582_9BILA</name>
<organism evidence="1 2">
    <name type="scientific">Panagrolaimus sp. ES5</name>
    <dbReference type="NCBI Taxonomy" id="591445"/>
    <lineage>
        <taxon>Eukaryota</taxon>
        <taxon>Metazoa</taxon>
        <taxon>Ecdysozoa</taxon>
        <taxon>Nematoda</taxon>
        <taxon>Chromadorea</taxon>
        <taxon>Rhabditida</taxon>
        <taxon>Tylenchina</taxon>
        <taxon>Panagrolaimomorpha</taxon>
        <taxon>Panagrolaimoidea</taxon>
        <taxon>Panagrolaimidae</taxon>
        <taxon>Panagrolaimus</taxon>
    </lineage>
</organism>
<evidence type="ECO:0000313" key="2">
    <source>
        <dbReference type="WBParaSite" id="ES5_v2.g24847.t1"/>
    </source>
</evidence>
<proteinExistence type="predicted"/>
<accession>A0AC34G582</accession>